<keyword evidence="1" id="KW-0378">Hydrolase</keyword>
<dbReference type="EMBL" id="CP068393">
    <property type="protein sequence ID" value="QUC67502.1"/>
    <property type="molecule type" value="Genomic_DNA"/>
</dbReference>
<keyword evidence="2" id="KW-1185">Reference proteome</keyword>
<accession>A0AC61MXJ4</accession>
<gene>
    <name evidence="1" type="ORF">JYE49_02020</name>
</gene>
<name>A0AC61MXJ4_9FIRM</name>
<protein>
    <submittedName>
        <fullName evidence="1">HAD family hydrolase</fullName>
    </submittedName>
</protein>
<organism evidence="1 2">
    <name type="scientific">Aristaeella hokkaidonensis</name>
    <dbReference type="NCBI Taxonomy" id="3046382"/>
    <lineage>
        <taxon>Bacteria</taxon>
        <taxon>Bacillati</taxon>
        <taxon>Bacillota</taxon>
        <taxon>Clostridia</taxon>
        <taxon>Eubacteriales</taxon>
        <taxon>Aristaeellaceae</taxon>
        <taxon>Aristaeella</taxon>
    </lineage>
</organism>
<proteinExistence type="predicted"/>
<evidence type="ECO:0000313" key="2">
    <source>
        <dbReference type="Proteomes" id="UP000682782"/>
    </source>
</evidence>
<reference evidence="1" key="1">
    <citation type="submission" date="2021-01" db="EMBL/GenBank/DDBJ databases">
        <title>Complete genome sequence of Clostridiales bacterium R-7.</title>
        <authorList>
            <person name="Mahoney-Kurpe S.C."/>
            <person name="Palevich N."/>
            <person name="Koike S."/>
            <person name="Moon C.D."/>
            <person name="Attwood G.T."/>
        </authorList>
    </citation>
    <scope>NUCLEOTIDE SEQUENCE</scope>
    <source>
        <strain evidence="1">R-7</strain>
    </source>
</reference>
<evidence type="ECO:0000313" key="1">
    <source>
        <dbReference type="EMBL" id="QUC67502.1"/>
    </source>
</evidence>
<sequence>MNMNTYDYILFDLDGTLTDPGLGITNSVMYALKKFNIEVPDRADLFKFIGPPLKGSFEEFYHFTPDQSELAVGYYREYFRKQGMLENSVYDGIPEMLDHLKASGKKLIVATSKPEAFTLEILRHFKLYDYFDFVAGATMDDTRNKKADIIRYALESCNITDKSSVIMIGDRKHDIIGAQENGLDSIGVLFGYGDRQELTDAGATFIAATPAEIEKLLL</sequence>
<dbReference type="Proteomes" id="UP000682782">
    <property type="component" value="Chromosome"/>
</dbReference>